<organism evidence="2 3">
    <name type="scientific">Trichostrongylus colubriformis</name>
    <name type="common">Black scour worm</name>
    <dbReference type="NCBI Taxonomy" id="6319"/>
    <lineage>
        <taxon>Eukaryota</taxon>
        <taxon>Metazoa</taxon>
        <taxon>Ecdysozoa</taxon>
        <taxon>Nematoda</taxon>
        <taxon>Chromadorea</taxon>
        <taxon>Rhabditida</taxon>
        <taxon>Rhabditina</taxon>
        <taxon>Rhabditomorpha</taxon>
        <taxon>Strongyloidea</taxon>
        <taxon>Trichostrongylidae</taxon>
        <taxon>Trichostrongylus</taxon>
    </lineage>
</organism>
<comment type="caution">
    <text evidence="2">The sequence shown here is derived from an EMBL/GenBank/DDBJ whole genome shotgun (WGS) entry which is preliminary data.</text>
</comment>
<keyword evidence="3" id="KW-1185">Reference proteome</keyword>
<accession>A0AAN8IBX8</accession>
<reference evidence="2 3" key="1">
    <citation type="submission" date="2019-10" db="EMBL/GenBank/DDBJ databases">
        <title>Assembly and Annotation for the nematode Trichostrongylus colubriformis.</title>
        <authorList>
            <person name="Martin J."/>
        </authorList>
    </citation>
    <scope>NUCLEOTIDE SEQUENCE [LARGE SCALE GENOMIC DNA]</scope>
    <source>
        <strain evidence="2">G859</strain>
        <tissue evidence="2">Whole worm</tissue>
    </source>
</reference>
<evidence type="ECO:0000313" key="3">
    <source>
        <dbReference type="Proteomes" id="UP001331761"/>
    </source>
</evidence>
<proteinExistence type="predicted"/>
<name>A0AAN8IBX8_TRICO</name>
<sequence>MLELGPRSQPVCSLMSAQCKPIASLGFVMCGLETSSPDSLIEQSIQRRILQVGSGQRTPTQKSVYDRKTEWCKELVAWPPELPDLNPVELIWGNMKNYIRRQSVRRVDDLKAAILRC</sequence>
<evidence type="ECO:0000259" key="1">
    <source>
        <dbReference type="Pfam" id="PF13358"/>
    </source>
</evidence>
<dbReference type="Gene3D" id="3.30.420.10">
    <property type="entry name" value="Ribonuclease H-like superfamily/Ribonuclease H"/>
    <property type="match status" value="1"/>
</dbReference>
<dbReference type="EMBL" id="WIXE01022547">
    <property type="protein sequence ID" value="KAK5967381.1"/>
    <property type="molecule type" value="Genomic_DNA"/>
</dbReference>
<evidence type="ECO:0000313" key="2">
    <source>
        <dbReference type="EMBL" id="KAK5967381.1"/>
    </source>
</evidence>
<dbReference type="Pfam" id="PF13358">
    <property type="entry name" value="DDE_3"/>
    <property type="match status" value="1"/>
</dbReference>
<dbReference type="Proteomes" id="UP001331761">
    <property type="component" value="Unassembled WGS sequence"/>
</dbReference>
<dbReference type="InterPro" id="IPR038717">
    <property type="entry name" value="Tc1-like_DDE_dom"/>
</dbReference>
<dbReference type="InterPro" id="IPR036397">
    <property type="entry name" value="RNaseH_sf"/>
</dbReference>
<protein>
    <recommendedName>
        <fullName evidence="1">Tc1-like transposase DDE domain-containing protein</fullName>
    </recommendedName>
</protein>
<gene>
    <name evidence="2" type="ORF">GCK32_015464</name>
</gene>
<dbReference type="AlphaFoldDB" id="A0AAN8IBX8"/>
<dbReference type="GO" id="GO:0003676">
    <property type="term" value="F:nucleic acid binding"/>
    <property type="evidence" value="ECO:0007669"/>
    <property type="project" value="InterPro"/>
</dbReference>
<feature type="domain" description="Tc1-like transposase DDE" evidence="1">
    <location>
        <begin position="74"/>
        <end position="111"/>
    </location>
</feature>